<keyword evidence="9" id="KW-1185">Reference proteome</keyword>
<evidence type="ECO:0000256" key="7">
    <source>
        <dbReference type="SAM" id="SignalP"/>
    </source>
</evidence>
<dbReference type="GO" id="GO:0015689">
    <property type="term" value="P:molybdate ion transport"/>
    <property type="evidence" value="ECO:0007669"/>
    <property type="project" value="InterPro"/>
</dbReference>
<dbReference type="Proteomes" id="UP000648801">
    <property type="component" value="Unassembled WGS sequence"/>
</dbReference>
<comment type="subunit">
    <text evidence="5">The complex is composed of two ATP-binding proteins (ModC), two transmembrane proteins (ModB) and a solute-binding protein (ModA).</text>
</comment>
<dbReference type="InterPro" id="IPR005950">
    <property type="entry name" value="ModA"/>
</dbReference>
<comment type="similarity">
    <text evidence="1">Belongs to the bacterial solute-binding protein ModA family.</text>
</comment>
<dbReference type="NCBIfam" id="TIGR01256">
    <property type="entry name" value="modA"/>
    <property type="match status" value="1"/>
</dbReference>
<dbReference type="SUPFAM" id="SSF53850">
    <property type="entry name" value="Periplasmic binding protein-like II"/>
    <property type="match status" value="1"/>
</dbReference>
<comment type="caution">
    <text evidence="8">The sequence shown here is derived from an EMBL/GenBank/DDBJ whole genome shotgun (WGS) entry which is preliminary data.</text>
</comment>
<keyword evidence="3 6" id="KW-0479">Metal-binding</keyword>
<dbReference type="PANTHER" id="PTHR30632:SF14">
    <property type="entry name" value="TUNGSTATE_MOLYBDATE_CHROMATE-BINDING PROTEIN MODA"/>
    <property type="match status" value="1"/>
</dbReference>
<dbReference type="InterPro" id="IPR044084">
    <property type="entry name" value="AvModA-like_subst-bd"/>
</dbReference>
<dbReference type="AlphaFoldDB" id="A0A916RKL2"/>
<dbReference type="PANTHER" id="PTHR30632">
    <property type="entry name" value="MOLYBDATE-BINDING PERIPLASMIC PROTEIN"/>
    <property type="match status" value="1"/>
</dbReference>
<dbReference type="RefSeq" id="WP_188757816.1">
    <property type="nucleotide sequence ID" value="NZ_BMJB01000001.1"/>
</dbReference>
<evidence type="ECO:0000256" key="4">
    <source>
        <dbReference type="ARBA" id="ARBA00022729"/>
    </source>
</evidence>
<protein>
    <submittedName>
        <fullName evidence="8">Molybdate ABC transporter substrate-binding protein</fullName>
    </submittedName>
</protein>
<dbReference type="Gene3D" id="3.40.190.10">
    <property type="entry name" value="Periplasmic binding protein-like II"/>
    <property type="match status" value="2"/>
</dbReference>
<dbReference type="GO" id="GO:1901359">
    <property type="term" value="F:tungstate binding"/>
    <property type="evidence" value="ECO:0007669"/>
    <property type="project" value="UniProtKB-ARBA"/>
</dbReference>
<evidence type="ECO:0000256" key="3">
    <source>
        <dbReference type="ARBA" id="ARBA00022723"/>
    </source>
</evidence>
<feature type="chain" id="PRO_5038008937" evidence="7">
    <location>
        <begin position="23"/>
        <end position="254"/>
    </location>
</feature>
<organism evidence="8 9">
    <name type="scientific">Edaphobacter acidisoli</name>
    <dbReference type="NCBI Taxonomy" id="2040573"/>
    <lineage>
        <taxon>Bacteria</taxon>
        <taxon>Pseudomonadati</taxon>
        <taxon>Acidobacteriota</taxon>
        <taxon>Terriglobia</taxon>
        <taxon>Terriglobales</taxon>
        <taxon>Acidobacteriaceae</taxon>
        <taxon>Edaphobacter</taxon>
    </lineage>
</organism>
<dbReference type="Pfam" id="PF13531">
    <property type="entry name" value="SBP_bac_11"/>
    <property type="match status" value="1"/>
</dbReference>
<reference evidence="8" key="1">
    <citation type="journal article" date="2014" name="Int. J. Syst. Evol. Microbiol.">
        <title>Complete genome sequence of Corynebacterium casei LMG S-19264T (=DSM 44701T), isolated from a smear-ripened cheese.</title>
        <authorList>
            <consortium name="US DOE Joint Genome Institute (JGI-PGF)"/>
            <person name="Walter F."/>
            <person name="Albersmeier A."/>
            <person name="Kalinowski J."/>
            <person name="Ruckert C."/>
        </authorList>
    </citation>
    <scope>NUCLEOTIDE SEQUENCE</scope>
    <source>
        <strain evidence="8">CGMCC 1.15447</strain>
    </source>
</reference>
<evidence type="ECO:0000256" key="6">
    <source>
        <dbReference type="PIRSR" id="PIRSR004846-1"/>
    </source>
</evidence>
<reference evidence="8" key="2">
    <citation type="submission" date="2020-09" db="EMBL/GenBank/DDBJ databases">
        <authorList>
            <person name="Sun Q."/>
            <person name="Zhou Y."/>
        </authorList>
    </citation>
    <scope>NUCLEOTIDE SEQUENCE</scope>
    <source>
        <strain evidence="8">CGMCC 1.15447</strain>
    </source>
</reference>
<keyword evidence="2 6" id="KW-0500">Molybdenum</keyword>
<dbReference type="GO" id="GO:0046872">
    <property type="term" value="F:metal ion binding"/>
    <property type="evidence" value="ECO:0007669"/>
    <property type="project" value="UniProtKB-KW"/>
</dbReference>
<dbReference type="CDD" id="cd13539">
    <property type="entry name" value="PBP2_AvModA"/>
    <property type="match status" value="1"/>
</dbReference>
<evidence type="ECO:0000313" key="9">
    <source>
        <dbReference type="Proteomes" id="UP000648801"/>
    </source>
</evidence>
<dbReference type="InterPro" id="IPR050682">
    <property type="entry name" value="ModA/WtpA"/>
</dbReference>
<dbReference type="GO" id="GO:0030973">
    <property type="term" value="F:molybdate ion binding"/>
    <property type="evidence" value="ECO:0007669"/>
    <property type="project" value="InterPro"/>
</dbReference>
<dbReference type="EMBL" id="BMJB01000001">
    <property type="protein sequence ID" value="GGA57317.1"/>
    <property type="molecule type" value="Genomic_DNA"/>
</dbReference>
<feature type="binding site" evidence="6">
    <location>
        <position position="60"/>
    </location>
    <ligand>
        <name>molybdate</name>
        <dbReference type="ChEBI" id="CHEBI:36264"/>
    </ligand>
</feature>
<gene>
    <name evidence="8" type="ORF">GCM10011507_05790</name>
</gene>
<dbReference type="PIRSF" id="PIRSF004846">
    <property type="entry name" value="ModA"/>
    <property type="match status" value="1"/>
</dbReference>
<evidence type="ECO:0000256" key="1">
    <source>
        <dbReference type="ARBA" id="ARBA00009175"/>
    </source>
</evidence>
<evidence type="ECO:0000313" key="8">
    <source>
        <dbReference type="EMBL" id="GGA57317.1"/>
    </source>
</evidence>
<feature type="signal peptide" evidence="7">
    <location>
        <begin position="1"/>
        <end position="22"/>
    </location>
</feature>
<evidence type="ECO:0000256" key="2">
    <source>
        <dbReference type="ARBA" id="ARBA00022505"/>
    </source>
</evidence>
<sequence length="254" mass="27545">MTVLIVGLLMLSTLFGARPAAAQNVLRVAAAADLQTVLPALSADYEKASGTKLEISYASSATLATQIMNGAPFDIFLAADYSFPEKVVAANLADTRDPTAYARGTLVLWARKDSPLQPLSMERLTDPRAQRIAIANEFHAPYGRAAVAALHWLKLYDKVEPHLVVAENIAQTAQFVETGNAQLGLISLTVAATPHFREVGTYVLVPTYAYPEIRQCAVVMTKSPHKDEAHAFLHWLLTPAVQDRLKDLGLAPVQ</sequence>
<name>A0A916RKL2_9BACT</name>
<keyword evidence="4 7" id="KW-0732">Signal</keyword>
<accession>A0A916RKL2</accession>
<feature type="binding site" evidence="6">
    <location>
        <position position="169"/>
    </location>
    <ligand>
        <name>molybdate</name>
        <dbReference type="ChEBI" id="CHEBI:36264"/>
    </ligand>
</feature>
<proteinExistence type="inferred from homology"/>
<evidence type="ECO:0000256" key="5">
    <source>
        <dbReference type="ARBA" id="ARBA00062515"/>
    </source>
</evidence>
<dbReference type="FunFam" id="3.40.190.10:FF:000035">
    <property type="entry name" value="Molybdate ABC transporter substrate-binding protein"/>
    <property type="match status" value="1"/>
</dbReference>